<protein>
    <submittedName>
        <fullName evidence="2">Acetyl-CoA:oxalate CoA-transferase</fullName>
        <ecNumber evidence="2">2.8.3.19</ecNumber>
    </submittedName>
</protein>
<gene>
    <name evidence="2" type="primary">uctC_1</name>
    <name evidence="2" type="ORF">Pmgp_00637</name>
</gene>
<dbReference type="EMBL" id="QFFZ01000004">
    <property type="protein sequence ID" value="TEB12999.1"/>
    <property type="molecule type" value="Genomic_DNA"/>
</dbReference>
<dbReference type="RefSeq" id="WP_192902752.1">
    <property type="nucleotide sequence ID" value="NZ_QFFZ01000004.1"/>
</dbReference>
<accession>A0A4Y7RW99</accession>
<organism evidence="2 3">
    <name type="scientific">Pelotomaculum propionicicum</name>
    <dbReference type="NCBI Taxonomy" id="258475"/>
    <lineage>
        <taxon>Bacteria</taxon>
        <taxon>Bacillati</taxon>
        <taxon>Bacillota</taxon>
        <taxon>Clostridia</taxon>
        <taxon>Eubacteriales</taxon>
        <taxon>Desulfotomaculaceae</taxon>
        <taxon>Pelotomaculum</taxon>
    </lineage>
</organism>
<dbReference type="SUPFAM" id="SSF89796">
    <property type="entry name" value="CoA-transferase family III (CaiB/BaiF)"/>
    <property type="match status" value="1"/>
</dbReference>
<evidence type="ECO:0000256" key="1">
    <source>
        <dbReference type="ARBA" id="ARBA00022679"/>
    </source>
</evidence>
<dbReference type="InterPro" id="IPR023606">
    <property type="entry name" value="CoA-Trfase_III_dom_1_sf"/>
</dbReference>
<keyword evidence="3" id="KW-1185">Reference proteome</keyword>
<name>A0A4Y7RW99_9FIRM</name>
<dbReference type="AlphaFoldDB" id="A0A4Y7RW99"/>
<dbReference type="GO" id="GO:0008410">
    <property type="term" value="F:CoA-transferase activity"/>
    <property type="evidence" value="ECO:0007669"/>
    <property type="project" value="TreeGrafter"/>
</dbReference>
<evidence type="ECO:0000313" key="2">
    <source>
        <dbReference type="EMBL" id="TEB12999.1"/>
    </source>
</evidence>
<dbReference type="Gene3D" id="3.30.1540.10">
    <property type="entry name" value="formyl-coa transferase, domain 3"/>
    <property type="match status" value="1"/>
</dbReference>
<dbReference type="PANTHER" id="PTHR48207">
    <property type="entry name" value="SUCCINATE--HYDROXYMETHYLGLUTARATE COA-TRANSFERASE"/>
    <property type="match status" value="1"/>
</dbReference>
<comment type="caution">
    <text evidence="2">The sequence shown here is derived from an EMBL/GenBank/DDBJ whole genome shotgun (WGS) entry which is preliminary data.</text>
</comment>
<proteinExistence type="predicted"/>
<dbReference type="PANTHER" id="PTHR48207:SF4">
    <property type="entry name" value="BLL6097 PROTEIN"/>
    <property type="match status" value="1"/>
</dbReference>
<dbReference type="InterPro" id="IPR050483">
    <property type="entry name" value="CoA-transferase_III_domain"/>
</dbReference>
<dbReference type="Pfam" id="PF02515">
    <property type="entry name" value="CoA_transf_3"/>
    <property type="match status" value="1"/>
</dbReference>
<sequence length="395" mass="43079">MKEILQGVRVLDLTHVASGPMCTMILGDLGAEVLKIETPRGDLGRSLGPPFVKGESVSYLCLNRNKKGMAIDLKNPMGVNIVKKMASSCDVLVENFRPGVMARLGLGYDELSVINDRLIYCSVSAYGQTGPWKSKPGLDGIVQGTSGLMSVVGLPGAEPCKIQTPAVDMVTGMLAALSIMGALLSREHTGKGQAVDVSMYSAAIMLQQMSFSFYLNSGELPQKMGSAAPYATPNEAVPTRDGHIMLAAYHPQRWQKLCGILKREDMIKDEKFSTNEARLENRRELMEILGEAFREKTTAEWLEILEQNDIICGPVETYDNVTASPQALHDQAFISVNHPLYGEIKMPGCGLKFSDTPAGVKSPPPSFGEHTREILLSFGFSQNEIDTLYKAKVIF</sequence>
<evidence type="ECO:0000313" key="3">
    <source>
        <dbReference type="Proteomes" id="UP000297597"/>
    </source>
</evidence>
<dbReference type="Proteomes" id="UP000297597">
    <property type="component" value="Unassembled WGS sequence"/>
</dbReference>
<dbReference type="InterPro" id="IPR003673">
    <property type="entry name" value="CoA-Trfase_fam_III"/>
</dbReference>
<dbReference type="Gene3D" id="3.40.50.10540">
    <property type="entry name" value="Crotonobetainyl-coa:carnitine coa-transferase, domain 1"/>
    <property type="match status" value="1"/>
</dbReference>
<dbReference type="InterPro" id="IPR044855">
    <property type="entry name" value="CoA-Trfase_III_dom3_sf"/>
</dbReference>
<keyword evidence="1 2" id="KW-0808">Transferase</keyword>
<reference evidence="2 3" key="1">
    <citation type="journal article" date="2018" name="Environ. Microbiol.">
        <title>Novel energy conservation strategies and behaviour of Pelotomaculum schinkii driving syntrophic propionate catabolism.</title>
        <authorList>
            <person name="Hidalgo-Ahumada C.A.P."/>
            <person name="Nobu M.K."/>
            <person name="Narihiro T."/>
            <person name="Tamaki H."/>
            <person name="Liu W.T."/>
            <person name="Kamagata Y."/>
            <person name="Stams A.J.M."/>
            <person name="Imachi H."/>
            <person name="Sousa D.Z."/>
        </authorList>
    </citation>
    <scope>NUCLEOTIDE SEQUENCE [LARGE SCALE GENOMIC DNA]</scope>
    <source>
        <strain evidence="2 3">MGP</strain>
    </source>
</reference>
<dbReference type="EC" id="2.8.3.19" evidence="2"/>